<keyword evidence="5 6" id="KW-0472">Membrane</keyword>
<feature type="transmembrane region" description="Helical" evidence="6">
    <location>
        <begin position="211"/>
        <end position="232"/>
    </location>
</feature>
<dbReference type="PANTHER" id="PTHR42893">
    <property type="entry name" value="PROTEIN DETOXIFICATION 44, CHLOROPLASTIC-RELATED"/>
    <property type="match status" value="1"/>
</dbReference>
<evidence type="ECO:0000256" key="3">
    <source>
        <dbReference type="ARBA" id="ARBA00022692"/>
    </source>
</evidence>
<evidence type="ECO:0000256" key="1">
    <source>
        <dbReference type="ARBA" id="ARBA00004141"/>
    </source>
</evidence>
<dbReference type="PANTHER" id="PTHR42893:SF46">
    <property type="entry name" value="PROTEIN DETOXIFICATION 44, CHLOROPLASTIC"/>
    <property type="match status" value="1"/>
</dbReference>
<keyword evidence="4 6" id="KW-1133">Transmembrane helix</keyword>
<keyword evidence="3 6" id="KW-0812">Transmembrane</keyword>
<organism evidence="8 9">
    <name type="scientific">Punica granatum</name>
    <name type="common">Pomegranate</name>
    <dbReference type="NCBI Taxonomy" id="22663"/>
    <lineage>
        <taxon>Eukaryota</taxon>
        <taxon>Viridiplantae</taxon>
        <taxon>Streptophyta</taxon>
        <taxon>Embryophyta</taxon>
        <taxon>Tracheophyta</taxon>
        <taxon>Spermatophyta</taxon>
        <taxon>Magnoliopsida</taxon>
        <taxon>eudicotyledons</taxon>
        <taxon>Gunneridae</taxon>
        <taxon>Pentapetalae</taxon>
        <taxon>rosids</taxon>
        <taxon>malvids</taxon>
        <taxon>Myrtales</taxon>
        <taxon>Lythraceae</taxon>
        <taxon>Punica</taxon>
    </lineage>
</organism>
<comment type="subcellular location">
    <subcellularLocation>
        <location evidence="1">Membrane</location>
        <topology evidence="1">Multi-pass membrane protein</topology>
    </subcellularLocation>
</comment>
<dbReference type="GO" id="GO:0015297">
    <property type="term" value="F:antiporter activity"/>
    <property type="evidence" value="ECO:0007669"/>
    <property type="project" value="InterPro"/>
</dbReference>
<dbReference type="NCBIfam" id="TIGR00797">
    <property type="entry name" value="matE"/>
    <property type="match status" value="1"/>
</dbReference>
<comment type="caution">
    <text evidence="6">Lacks conserved residue(s) required for the propagation of feature annotation.</text>
</comment>
<feature type="region of interest" description="Disordered" evidence="7">
    <location>
        <begin position="36"/>
        <end position="80"/>
    </location>
</feature>
<reference evidence="9" key="1">
    <citation type="journal article" date="2017" name="Plant J.">
        <title>The pomegranate (Punica granatum L.) genome and the genomics of punicalagin biosynthesis.</title>
        <authorList>
            <person name="Qin G."/>
            <person name="Xu C."/>
            <person name="Ming R."/>
            <person name="Tang H."/>
            <person name="Guyot R."/>
            <person name="Kramer E.M."/>
            <person name="Hu Y."/>
            <person name="Yi X."/>
            <person name="Qi Y."/>
            <person name="Xu X."/>
            <person name="Gao Z."/>
            <person name="Pan H."/>
            <person name="Jian J."/>
            <person name="Tian Y."/>
            <person name="Yue Z."/>
            <person name="Xu Y."/>
        </authorList>
    </citation>
    <scope>NUCLEOTIDE SEQUENCE [LARGE SCALE GENOMIC DNA]</scope>
    <source>
        <strain evidence="9">cv. Dabenzi</strain>
    </source>
</reference>
<feature type="transmembrane region" description="Helical" evidence="6">
    <location>
        <begin position="504"/>
        <end position="525"/>
    </location>
</feature>
<evidence type="ECO:0000256" key="7">
    <source>
        <dbReference type="SAM" id="MobiDB-lite"/>
    </source>
</evidence>
<evidence type="ECO:0000256" key="4">
    <source>
        <dbReference type="ARBA" id="ARBA00022989"/>
    </source>
</evidence>
<feature type="region of interest" description="Disordered" evidence="7">
    <location>
        <begin position="1"/>
        <end position="21"/>
    </location>
</feature>
<name>A0A218X9R3_PUNGR</name>
<dbReference type="AlphaFoldDB" id="A0A218X9R3"/>
<dbReference type="CDD" id="cd13136">
    <property type="entry name" value="MATE_DinF_like"/>
    <property type="match status" value="1"/>
</dbReference>
<feature type="transmembrane region" description="Helical" evidence="6">
    <location>
        <begin position="298"/>
        <end position="316"/>
    </location>
</feature>
<dbReference type="Pfam" id="PF01554">
    <property type="entry name" value="MatE"/>
    <property type="match status" value="2"/>
</dbReference>
<dbReference type="Proteomes" id="UP000197138">
    <property type="component" value="Unassembled WGS sequence"/>
</dbReference>
<feature type="transmembrane region" description="Helical" evidence="6">
    <location>
        <begin position="372"/>
        <end position="394"/>
    </location>
</feature>
<comment type="similarity">
    <text evidence="2 6">Belongs to the multi antimicrobial extrusion (MATE) (TC 2.A.66.1) family.</text>
</comment>
<accession>A0A218X9R3</accession>
<dbReference type="EMBL" id="MTKT01002214">
    <property type="protein sequence ID" value="OWM81673.1"/>
    <property type="molecule type" value="Genomic_DNA"/>
</dbReference>
<dbReference type="GO" id="GO:0016020">
    <property type="term" value="C:membrane"/>
    <property type="evidence" value="ECO:0007669"/>
    <property type="project" value="UniProtKB-SubCell"/>
</dbReference>
<evidence type="ECO:0000313" key="9">
    <source>
        <dbReference type="Proteomes" id="UP000197138"/>
    </source>
</evidence>
<comment type="caution">
    <text evidence="8">The sequence shown here is derived from an EMBL/GenBank/DDBJ whole genome shotgun (WGS) entry which is preliminary data.</text>
</comment>
<feature type="transmembrane region" description="Helical" evidence="6">
    <location>
        <begin position="406"/>
        <end position="433"/>
    </location>
</feature>
<feature type="transmembrane region" description="Helical" evidence="6">
    <location>
        <begin position="445"/>
        <end position="466"/>
    </location>
</feature>
<gene>
    <name evidence="8" type="ORF">CDL15_Pgr007711</name>
</gene>
<feature type="transmembrane region" description="Helical" evidence="6">
    <location>
        <begin position="478"/>
        <end position="498"/>
    </location>
</feature>
<evidence type="ECO:0000256" key="6">
    <source>
        <dbReference type="RuleBase" id="RU004914"/>
    </source>
</evidence>
<dbReference type="InterPro" id="IPR002528">
    <property type="entry name" value="MATE_fam"/>
</dbReference>
<sequence length="549" mass="57583">MAIGLSPRCSSSTYLSTHPSVSKPVQRTSYRLYCSIPSKTAPNPSPLKRATASLSSPPEPKPAASTEQNERPDPSKSSGSSVLDLVPLLRHFDWIRVLREGFMLNELGLEILSIALPAALALAADPVASLVDTAFVGHIGSVELAAVGVSASIFNLVSKLFNVPLLNITTSFVAEEQALLVKDSDDSSQPSNGLVIEHQTKKFLPSVSTSLGLAACLGIAETVALSAGSGFLMNLMGINVDSPMRIPAEQFLTLRAFGAPAIVIALAAQGTFRGFKDTKTPFYAIGVGNLLNAVLDPILIFLFSLGIGGAAIATVISEQLKLMVSSVNVNGSSGGLLIGRTLAVIGTMTLATSLAAREGPIPMAGYQICTQVWLAVSLLTDALAIAGQALLARGYSQGNYKQAREVVYMVLQIGVATGVSLAAILFLGFGAFSRLFTGESEVLEIAWSGILFVAGSQPVNAVAFVIDGLYYGVSDFGYAAYSMVLVGLVSSAFLVVAAPRFGLAGVWTGLFLLMMLRVAAGIWRLGTQGGPWKMIWSNSEDDNMGGQVR</sequence>
<evidence type="ECO:0000313" key="8">
    <source>
        <dbReference type="EMBL" id="OWM81673.1"/>
    </source>
</evidence>
<protein>
    <recommendedName>
        <fullName evidence="6">Protein DETOXIFICATION</fullName>
    </recommendedName>
    <alternativeName>
        <fullName evidence="6">Multidrug and toxic compound extrusion protein</fullName>
    </alternativeName>
</protein>
<evidence type="ECO:0000256" key="2">
    <source>
        <dbReference type="ARBA" id="ARBA00010199"/>
    </source>
</evidence>
<dbReference type="GO" id="GO:0042910">
    <property type="term" value="F:xenobiotic transmembrane transporter activity"/>
    <property type="evidence" value="ECO:0007669"/>
    <property type="project" value="InterPro"/>
</dbReference>
<feature type="transmembrane region" description="Helical" evidence="6">
    <location>
        <begin position="337"/>
        <end position="356"/>
    </location>
</feature>
<feature type="transmembrane region" description="Helical" evidence="6">
    <location>
        <begin position="252"/>
        <end position="272"/>
    </location>
</feature>
<evidence type="ECO:0000256" key="5">
    <source>
        <dbReference type="ARBA" id="ARBA00023136"/>
    </source>
</evidence>
<dbReference type="InterPro" id="IPR044644">
    <property type="entry name" value="DinF-like"/>
</dbReference>
<feature type="compositionally biased region" description="Polar residues" evidence="7">
    <location>
        <begin position="8"/>
        <end position="21"/>
    </location>
</feature>
<proteinExistence type="inferred from homology"/>